<protein>
    <recommendedName>
        <fullName evidence="2">acetylglutamate kinase</fullName>
        <ecNumber evidence="2">2.7.2.8</ecNumber>
    </recommendedName>
</protein>
<comment type="pathway">
    <text evidence="1">Amino-acid biosynthesis; L-arginine biosynthesis; N(2)-acetyl-L-ornithine from L-glutamate: step 2/4.</text>
</comment>
<dbReference type="EMBL" id="VSSQ01000053">
    <property type="protein sequence ID" value="MPL70415.1"/>
    <property type="molecule type" value="Genomic_DNA"/>
</dbReference>
<reference evidence="10" key="1">
    <citation type="submission" date="2019-08" db="EMBL/GenBank/DDBJ databases">
        <authorList>
            <person name="Kucharzyk K."/>
            <person name="Murdoch R.W."/>
            <person name="Higgins S."/>
            <person name="Loffler F."/>
        </authorList>
    </citation>
    <scope>NUCLEOTIDE SEQUENCE</scope>
</reference>
<organism evidence="10">
    <name type="scientific">bioreactor metagenome</name>
    <dbReference type="NCBI Taxonomy" id="1076179"/>
    <lineage>
        <taxon>unclassified sequences</taxon>
        <taxon>metagenomes</taxon>
        <taxon>ecological metagenomes</taxon>
    </lineage>
</organism>
<keyword evidence="8" id="KW-0067">ATP-binding</keyword>
<feature type="domain" description="Aspartate/glutamate/uridylate kinase" evidence="9">
    <location>
        <begin position="24"/>
        <end position="265"/>
    </location>
</feature>
<dbReference type="PIRSF" id="PIRSF000728">
    <property type="entry name" value="NAGK"/>
    <property type="match status" value="1"/>
</dbReference>
<evidence type="ECO:0000256" key="5">
    <source>
        <dbReference type="ARBA" id="ARBA00022679"/>
    </source>
</evidence>
<dbReference type="PANTHER" id="PTHR23342">
    <property type="entry name" value="N-ACETYLGLUTAMATE SYNTHASE"/>
    <property type="match status" value="1"/>
</dbReference>
<dbReference type="InterPro" id="IPR036393">
    <property type="entry name" value="AceGlu_kinase-like_sf"/>
</dbReference>
<keyword evidence="6" id="KW-0547">Nucleotide-binding</keyword>
<dbReference type="GO" id="GO:0005737">
    <property type="term" value="C:cytoplasm"/>
    <property type="evidence" value="ECO:0007669"/>
    <property type="project" value="InterPro"/>
</dbReference>
<comment type="caution">
    <text evidence="10">The sequence shown here is derived from an EMBL/GenBank/DDBJ whole genome shotgun (WGS) entry which is preliminary data.</text>
</comment>
<accession>A0A644TU35</accession>
<dbReference type="InterPro" id="IPR004662">
    <property type="entry name" value="AcgluKinase_fam"/>
</dbReference>
<dbReference type="PRINTS" id="PR00474">
    <property type="entry name" value="GLU5KINASE"/>
</dbReference>
<dbReference type="EC" id="2.7.2.8" evidence="2"/>
<keyword evidence="5 10" id="KW-0808">Transferase</keyword>
<proteinExistence type="inferred from homology"/>
<dbReference type="Pfam" id="PF00696">
    <property type="entry name" value="AA_kinase"/>
    <property type="match status" value="1"/>
</dbReference>
<evidence type="ECO:0000256" key="1">
    <source>
        <dbReference type="ARBA" id="ARBA00004828"/>
    </source>
</evidence>
<dbReference type="InterPro" id="IPR041727">
    <property type="entry name" value="NAGK-C"/>
</dbReference>
<evidence type="ECO:0000256" key="4">
    <source>
        <dbReference type="ARBA" id="ARBA00022605"/>
    </source>
</evidence>
<dbReference type="HAMAP" id="MF_00082">
    <property type="entry name" value="ArgB"/>
    <property type="match status" value="1"/>
</dbReference>
<dbReference type="GO" id="GO:0003991">
    <property type="term" value="F:acetylglutamate kinase activity"/>
    <property type="evidence" value="ECO:0007669"/>
    <property type="project" value="UniProtKB-EC"/>
</dbReference>
<dbReference type="FunFam" id="3.40.1160.10:FF:000004">
    <property type="entry name" value="Acetylglutamate kinase"/>
    <property type="match status" value="1"/>
</dbReference>
<evidence type="ECO:0000313" key="10">
    <source>
        <dbReference type="EMBL" id="MPL70415.1"/>
    </source>
</evidence>
<gene>
    <name evidence="10" type="primary">argB_6</name>
    <name evidence="10" type="ORF">SDC9_16171</name>
</gene>
<evidence type="ECO:0000256" key="3">
    <source>
        <dbReference type="ARBA" id="ARBA00022571"/>
    </source>
</evidence>
<dbReference type="SUPFAM" id="SSF53633">
    <property type="entry name" value="Carbamate kinase-like"/>
    <property type="match status" value="1"/>
</dbReference>
<dbReference type="Gene3D" id="3.40.1160.10">
    <property type="entry name" value="Acetylglutamate kinase-like"/>
    <property type="match status" value="1"/>
</dbReference>
<evidence type="ECO:0000256" key="8">
    <source>
        <dbReference type="ARBA" id="ARBA00022840"/>
    </source>
</evidence>
<dbReference type="InterPro" id="IPR001048">
    <property type="entry name" value="Asp/Glu/Uridylate_kinase"/>
</dbReference>
<evidence type="ECO:0000256" key="7">
    <source>
        <dbReference type="ARBA" id="ARBA00022777"/>
    </source>
</evidence>
<keyword evidence="3" id="KW-0055">Arginine biosynthesis</keyword>
<evidence type="ECO:0000256" key="6">
    <source>
        <dbReference type="ARBA" id="ARBA00022741"/>
    </source>
</evidence>
<dbReference type="CDD" id="cd04250">
    <property type="entry name" value="AAK_NAGK-C"/>
    <property type="match status" value="1"/>
</dbReference>
<dbReference type="GO" id="GO:0005524">
    <property type="term" value="F:ATP binding"/>
    <property type="evidence" value="ECO:0007669"/>
    <property type="project" value="UniProtKB-KW"/>
</dbReference>
<evidence type="ECO:0000259" key="9">
    <source>
        <dbReference type="Pfam" id="PF00696"/>
    </source>
</evidence>
<sequence length="287" mass="30549">MINDNIRADILLQAMPYIKKFAGKILVVKYGGAAMINEGVRAAVLQDLILMQQVGIKPVLVHGGGPEIDRMLKKLGKERVFVDGLRYTDDETIEVVQMVLAGKVNKDLVAHIQRQGGLALGLCGGDGGLFSALRLQKDGKDLGMVGEISSVRPEVVKRALDSGFIPVVSTIGLREDDESGYYNINADTAAAELAGALGAEKLVLLTDVPGILKDVSDVATLISEIKREDVPGIIKKGLVSGGMIPKVECCVQALSLGVVSTHILDGRSPHSLLIEIFSDRGKGTMIL</sequence>
<dbReference type="InterPro" id="IPR001057">
    <property type="entry name" value="Glu/AcGlu_kinase"/>
</dbReference>
<dbReference type="AlphaFoldDB" id="A0A644TU35"/>
<dbReference type="GO" id="GO:0006526">
    <property type="term" value="P:L-arginine biosynthetic process"/>
    <property type="evidence" value="ECO:0007669"/>
    <property type="project" value="UniProtKB-KW"/>
</dbReference>
<dbReference type="PANTHER" id="PTHR23342:SF0">
    <property type="entry name" value="N-ACETYLGLUTAMATE SYNTHASE, MITOCHONDRIAL"/>
    <property type="match status" value="1"/>
</dbReference>
<evidence type="ECO:0000256" key="2">
    <source>
        <dbReference type="ARBA" id="ARBA00013065"/>
    </source>
</evidence>
<dbReference type="NCBIfam" id="TIGR00761">
    <property type="entry name" value="argB"/>
    <property type="match status" value="1"/>
</dbReference>
<dbReference type="InterPro" id="IPR037528">
    <property type="entry name" value="ArgB"/>
</dbReference>
<keyword evidence="7 10" id="KW-0418">Kinase</keyword>
<keyword evidence="4" id="KW-0028">Amino-acid biosynthesis</keyword>
<name>A0A644TU35_9ZZZZ</name>